<protein>
    <submittedName>
        <fullName evidence="1">Uncharacterized protein</fullName>
    </submittedName>
</protein>
<reference evidence="1" key="1">
    <citation type="journal article" date="2015" name="PeerJ">
        <title>First genomic representation of candidate bacterial phylum KSB3 points to enhanced environmental sensing as a trigger of wastewater bulking.</title>
        <authorList>
            <person name="Sekiguchi Y."/>
            <person name="Ohashi A."/>
            <person name="Parks D.H."/>
            <person name="Yamauchi T."/>
            <person name="Tyson G.W."/>
            <person name="Hugenholtz P."/>
        </authorList>
    </citation>
    <scope>NUCLEOTIDE SEQUENCE [LARGE SCALE GENOMIC DNA]</scope>
</reference>
<gene>
    <name evidence="1" type="ORF">U14_00870</name>
</gene>
<evidence type="ECO:0000313" key="1">
    <source>
        <dbReference type="EMBL" id="GAK49647.1"/>
    </source>
</evidence>
<sequence length="205" mass="23310">MADISSNQAMYNKAVGMYLKALVEMMKALDVHTQVRVEMNGKLLKRAMDDGFLCVLSNETRQSLWNYCYDNEILLARGPFSTAKATLNCIGWAFPYHTDEQKQKVHRMLMDVSMKTSAGHQLEKFWYHLRAVLRILPVEIPPNIVKISLTNAFYQTSVEVLQSVNLDTHQLFGNVVYAVSPAHYALPEDFQKDAQSLAYLETSVA</sequence>
<keyword evidence="2" id="KW-1185">Reference proteome</keyword>
<dbReference type="STRING" id="1499966.U14_00870"/>
<proteinExistence type="predicted"/>
<evidence type="ECO:0000313" key="2">
    <source>
        <dbReference type="Proteomes" id="UP000030700"/>
    </source>
</evidence>
<organism evidence="1">
    <name type="scientific">Candidatus Moduliflexus flocculans</name>
    <dbReference type="NCBI Taxonomy" id="1499966"/>
    <lineage>
        <taxon>Bacteria</taxon>
        <taxon>Candidatus Moduliflexota</taxon>
        <taxon>Candidatus Moduliflexia</taxon>
        <taxon>Candidatus Moduliflexales</taxon>
        <taxon>Candidatus Moduliflexaceae</taxon>
    </lineage>
</organism>
<dbReference type="EMBL" id="DF820455">
    <property type="protein sequence ID" value="GAK49647.1"/>
    <property type="molecule type" value="Genomic_DNA"/>
</dbReference>
<dbReference type="Proteomes" id="UP000030700">
    <property type="component" value="Unassembled WGS sequence"/>
</dbReference>
<accession>A0A0S6VV17</accession>
<dbReference type="HOGENOM" id="CLU_1335338_0_0_0"/>
<dbReference type="AlphaFoldDB" id="A0A0S6VV17"/>
<name>A0A0S6VV17_9BACT</name>